<evidence type="ECO:0000256" key="1">
    <source>
        <dbReference type="ARBA" id="ARBA00010854"/>
    </source>
</evidence>
<gene>
    <name evidence="6" type="ORF">Tfer_2628</name>
</gene>
<dbReference type="GO" id="GO:0046872">
    <property type="term" value="F:metal ion binding"/>
    <property type="evidence" value="ECO:0007669"/>
    <property type="project" value="UniProtKB-KW"/>
</dbReference>
<dbReference type="SUPFAM" id="SSF47644">
    <property type="entry name" value="Methionine synthase domain"/>
    <property type="match status" value="1"/>
</dbReference>
<dbReference type="InterPro" id="IPR036594">
    <property type="entry name" value="Meth_synthase_dom"/>
</dbReference>
<dbReference type="AlphaFoldDB" id="A0A0L6W0Z5"/>
<dbReference type="GO" id="GO:0031419">
    <property type="term" value="F:cobalamin binding"/>
    <property type="evidence" value="ECO:0007669"/>
    <property type="project" value="InterPro"/>
</dbReference>
<dbReference type="GO" id="GO:0050667">
    <property type="term" value="P:homocysteine metabolic process"/>
    <property type="evidence" value="ECO:0007669"/>
    <property type="project" value="TreeGrafter"/>
</dbReference>
<reference evidence="7" key="1">
    <citation type="submission" date="2015-07" db="EMBL/GenBank/DDBJ databases">
        <title>Complete Genome of Thermincola ferriacetica strain Z-0001T.</title>
        <authorList>
            <person name="Lusk B."/>
            <person name="Badalamenti J.P."/>
            <person name="Parameswaran P."/>
            <person name="Bond D.R."/>
            <person name="Torres C.I."/>
        </authorList>
    </citation>
    <scope>NUCLEOTIDE SEQUENCE [LARGE SCALE GENOMIC DNA]</scope>
    <source>
        <strain evidence="7">Z-0001</strain>
    </source>
</reference>
<dbReference type="PROSITE" id="PS51337">
    <property type="entry name" value="B12_BINDING_NTER"/>
    <property type="match status" value="1"/>
</dbReference>
<dbReference type="InterPro" id="IPR003759">
    <property type="entry name" value="Cbl-bd_cap"/>
</dbReference>
<keyword evidence="2" id="KW-0479">Metal-binding</keyword>
<keyword evidence="3" id="KW-0170">Cobalt</keyword>
<dbReference type="RefSeq" id="WP_013118952.1">
    <property type="nucleotide sequence ID" value="NZ_LGTE01000022.1"/>
</dbReference>
<dbReference type="FunFam" id="3.40.50.280:FF:000003">
    <property type="entry name" value="Dimethylamine methyltransferase corrinoid protein"/>
    <property type="match status" value="1"/>
</dbReference>
<dbReference type="InterPro" id="IPR050554">
    <property type="entry name" value="Met_Synthase/Corrinoid"/>
</dbReference>
<evidence type="ECO:0000313" key="7">
    <source>
        <dbReference type="Proteomes" id="UP000037175"/>
    </source>
</evidence>
<dbReference type="EMBL" id="LGTE01000022">
    <property type="protein sequence ID" value="KNZ68749.1"/>
    <property type="molecule type" value="Genomic_DNA"/>
</dbReference>
<dbReference type="GO" id="GO:0008705">
    <property type="term" value="F:methionine synthase activity"/>
    <property type="evidence" value="ECO:0007669"/>
    <property type="project" value="TreeGrafter"/>
</dbReference>
<dbReference type="Gene3D" id="3.40.50.280">
    <property type="entry name" value="Cobalamin-binding domain"/>
    <property type="match status" value="1"/>
</dbReference>
<dbReference type="PANTHER" id="PTHR45833">
    <property type="entry name" value="METHIONINE SYNTHASE"/>
    <property type="match status" value="1"/>
</dbReference>
<keyword evidence="7" id="KW-1185">Reference proteome</keyword>
<comment type="similarity">
    <text evidence="1">Belongs to the methylamine corrinoid protein family.</text>
</comment>
<dbReference type="SMART" id="SM01018">
    <property type="entry name" value="B12-binding_2"/>
    <property type="match status" value="1"/>
</dbReference>
<dbReference type="Pfam" id="PF02310">
    <property type="entry name" value="B12-binding"/>
    <property type="match status" value="1"/>
</dbReference>
<evidence type="ECO:0000259" key="4">
    <source>
        <dbReference type="PROSITE" id="PS51332"/>
    </source>
</evidence>
<evidence type="ECO:0000259" key="5">
    <source>
        <dbReference type="PROSITE" id="PS51337"/>
    </source>
</evidence>
<evidence type="ECO:0000256" key="3">
    <source>
        <dbReference type="ARBA" id="ARBA00023285"/>
    </source>
</evidence>
<dbReference type="Pfam" id="PF02607">
    <property type="entry name" value="B12-binding_2"/>
    <property type="match status" value="1"/>
</dbReference>
<name>A0A0L6W0Z5_9FIRM</name>
<dbReference type="PATRIC" id="fig|281456.6.peg.2742"/>
<accession>A0A0L6W0Z5</accession>
<protein>
    <submittedName>
        <fullName evidence="6">Methionine synthase</fullName>
    </submittedName>
</protein>
<dbReference type="PROSITE" id="PS51332">
    <property type="entry name" value="B12_BINDING"/>
    <property type="match status" value="1"/>
</dbReference>
<dbReference type="GO" id="GO:0005829">
    <property type="term" value="C:cytosol"/>
    <property type="evidence" value="ECO:0007669"/>
    <property type="project" value="TreeGrafter"/>
</dbReference>
<feature type="domain" description="B12-binding N-terminal" evidence="5">
    <location>
        <begin position="1"/>
        <end position="88"/>
    </location>
</feature>
<dbReference type="SUPFAM" id="SSF52242">
    <property type="entry name" value="Cobalamin (vitamin B12)-binding domain"/>
    <property type="match status" value="1"/>
</dbReference>
<evidence type="ECO:0000256" key="2">
    <source>
        <dbReference type="ARBA" id="ARBA00022723"/>
    </source>
</evidence>
<comment type="caution">
    <text evidence="6">The sequence shown here is derived from an EMBL/GenBank/DDBJ whole genome shotgun (WGS) entry which is preliminary data.</text>
</comment>
<evidence type="ECO:0000313" key="6">
    <source>
        <dbReference type="EMBL" id="KNZ68749.1"/>
    </source>
</evidence>
<dbReference type="GO" id="GO:0046653">
    <property type="term" value="P:tetrahydrofolate metabolic process"/>
    <property type="evidence" value="ECO:0007669"/>
    <property type="project" value="TreeGrafter"/>
</dbReference>
<proteinExistence type="inferred from homology"/>
<organism evidence="6 7">
    <name type="scientific">Thermincola ferriacetica</name>
    <dbReference type="NCBI Taxonomy" id="281456"/>
    <lineage>
        <taxon>Bacteria</taxon>
        <taxon>Bacillati</taxon>
        <taxon>Bacillota</taxon>
        <taxon>Clostridia</taxon>
        <taxon>Eubacteriales</taxon>
        <taxon>Thermincolaceae</taxon>
        <taxon>Thermincola</taxon>
    </lineage>
</organism>
<dbReference type="InterPro" id="IPR036724">
    <property type="entry name" value="Cobalamin-bd_sf"/>
</dbReference>
<dbReference type="Proteomes" id="UP000037175">
    <property type="component" value="Unassembled WGS sequence"/>
</dbReference>
<feature type="domain" description="B12-binding" evidence="4">
    <location>
        <begin position="88"/>
        <end position="211"/>
    </location>
</feature>
<sequence length="211" mass="22011">MASFESVAQSVIAGQEAQVKEQVKALIDAGTNPLQIINEGLIAGMNVVGARFKAGDMFVPEVLMCAKAMAAGVEIVKPLIADNDVQSKGKVVLGTVKGDLHDIGKNLVAMMMESGGLEVINLGIDVSPEKFADAVREHEPQIVAMSALLTTTMPAMKETIEYLEQAGLRDKVKVIVGGAPITKDFADSIGADGFAPDAASATDLCKELIGA</sequence>
<dbReference type="InterPro" id="IPR006158">
    <property type="entry name" value="Cobalamin-bd"/>
</dbReference>
<dbReference type="Gene3D" id="1.10.1240.10">
    <property type="entry name" value="Methionine synthase domain"/>
    <property type="match status" value="1"/>
</dbReference>
<dbReference type="CDD" id="cd02070">
    <property type="entry name" value="corrinoid_protein_B12-BD"/>
    <property type="match status" value="1"/>
</dbReference>
<dbReference type="PANTHER" id="PTHR45833:SF1">
    <property type="entry name" value="METHIONINE SYNTHASE"/>
    <property type="match status" value="1"/>
</dbReference>